<dbReference type="OrthoDB" id="9806017at2"/>
<dbReference type="GO" id="GO:0051604">
    <property type="term" value="P:protein maturation"/>
    <property type="evidence" value="ECO:0007669"/>
    <property type="project" value="TreeGrafter"/>
</dbReference>
<name>A1HTY0_9FIRM</name>
<accession>A1HTY0</accession>
<organism evidence="2 3">
    <name type="scientific">Thermosinus carboxydivorans Nor1</name>
    <dbReference type="NCBI Taxonomy" id="401526"/>
    <lineage>
        <taxon>Bacteria</taxon>
        <taxon>Bacillati</taxon>
        <taxon>Bacillota</taxon>
        <taxon>Negativicutes</taxon>
        <taxon>Selenomonadales</taxon>
        <taxon>Sporomusaceae</taxon>
        <taxon>Thermosinus</taxon>
    </lineage>
</organism>
<dbReference type="PANTHER" id="PTHR35177:SF2">
    <property type="entry name" value="HYDROGENASE MATURATION FACTOR HYBG"/>
    <property type="match status" value="1"/>
</dbReference>
<sequence length="77" mass="8639">MCLAVPAEIISRQDMLATVSVSGVTRQVSLVLLPEAQVGDYVLIHAGFAIQKIDAEEARRTLELFKELEEQYEEFND</sequence>
<proteinExistence type="inferred from homology"/>
<dbReference type="Pfam" id="PF01455">
    <property type="entry name" value="HupF_HypC"/>
    <property type="match status" value="1"/>
</dbReference>
<dbReference type="eggNOG" id="COG0298">
    <property type="taxonomic scope" value="Bacteria"/>
</dbReference>
<comment type="caution">
    <text evidence="2">The sequence shown here is derived from an EMBL/GenBank/DDBJ whole genome shotgun (WGS) entry which is preliminary data.</text>
</comment>
<dbReference type="FunFam" id="2.30.30.140:FF:000022">
    <property type="entry name" value="Hydrogenase assembly chaperone HybG"/>
    <property type="match status" value="1"/>
</dbReference>
<dbReference type="AlphaFoldDB" id="A1HTY0"/>
<gene>
    <name evidence="2" type="ORF">TcarDRAFT_0343</name>
</gene>
<reference evidence="2 3" key="2">
    <citation type="submission" date="2007-01" db="EMBL/GenBank/DDBJ databases">
        <title>Sequencing of the draft genome and assembly of Thermosinus carboxydivorans Nor1.</title>
        <authorList>
            <consortium name="US DOE Joint Genome Institute (JGI-PGF)"/>
            <person name="Copeland A."/>
            <person name="Lucas S."/>
            <person name="Lapidus A."/>
            <person name="Barry K."/>
            <person name="Glavina del Rio T."/>
            <person name="Dalin E."/>
            <person name="Tice H."/>
            <person name="Bruce D."/>
            <person name="Pitluck S."/>
            <person name="Richardson P."/>
        </authorList>
    </citation>
    <scope>NUCLEOTIDE SEQUENCE [LARGE SCALE GENOMIC DNA]</scope>
    <source>
        <strain evidence="2 3">Nor1</strain>
    </source>
</reference>
<dbReference type="PRINTS" id="PR00445">
    <property type="entry name" value="HUPFHYPC"/>
</dbReference>
<dbReference type="EMBL" id="AAWL01000030">
    <property type="protein sequence ID" value="EAX46502.1"/>
    <property type="molecule type" value="Genomic_DNA"/>
</dbReference>
<evidence type="ECO:0000256" key="1">
    <source>
        <dbReference type="ARBA" id="ARBA00006018"/>
    </source>
</evidence>
<dbReference type="Gene3D" id="2.30.30.140">
    <property type="match status" value="1"/>
</dbReference>
<comment type="similarity">
    <text evidence="1">Belongs to the HupF/HypC family.</text>
</comment>
<dbReference type="GO" id="GO:0005506">
    <property type="term" value="F:iron ion binding"/>
    <property type="evidence" value="ECO:0007669"/>
    <property type="project" value="TreeGrafter"/>
</dbReference>
<dbReference type="Proteomes" id="UP000005139">
    <property type="component" value="Unassembled WGS sequence"/>
</dbReference>
<dbReference type="SUPFAM" id="SSF159127">
    <property type="entry name" value="HupF/HypC-like"/>
    <property type="match status" value="1"/>
</dbReference>
<dbReference type="InterPro" id="IPR001109">
    <property type="entry name" value="Hydrogenase_HupF/HypC"/>
</dbReference>
<dbReference type="NCBIfam" id="TIGR00074">
    <property type="entry name" value="hypC_hupF"/>
    <property type="match status" value="1"/>
</dbReference>
<dbReference type="GO" id="GO:1902670">
    <property type="term" value="F:carbon dioxide binding"/>
    <property type="evidence" value="ECO:0007669"/>
    <property type="project" value="TreeGrafter"/>
</dbReference>
<dbReference type="PANTHER" id="PTHR35177">
    <property type="entry name" value="HYDROGENASE MATURATION FACTOR HYBG"/>
    <property type="match status" value="1"/>
</dbReference>
<reference evidence="2 3" key="1">
    <citation type="submission" date="2007-01" db="EMBL/GenBank/DDBJ databases">
        <title>Annotation of the draft genome assembly of Thermosinus carboxydivorans Nor1.</title>
        <authorList>
            <consortium name="US DOE Joint Genome Institute (JGI-ORNL)"/>
            <person name="Larimer F."/>
            <person name="Land M."/>
            <person name="Hauser L."/>
        </authorList>
    </citation>
    <scope>NUCLEOTIDE SEQUENCE [LARGE SCALE GENOMIC DNA]</scope>
    <source>
        <strain evidence="2 3">Nor1</strain>
    </source>
</reference>
<evidence type="ECO:0000313" key="2">
    <source>
        <dbReference type="EMBL" id="EAX46502.1"/>
    </source>
</evidence>
<dbReference type="RefSeq" id="WP_007290484.1">
    <property type="nucleotide sequence ID" value="NZ_AAWL01000030.1"/>
</dbReference>
<protein>
    <submittedName>
        <fullName evidence="2">Hydrogenase assembly chaperone hypC/hupF</fullName>
    </submittedName>
</protein>
<evidence type="ECO:0000313" key="3">
    <source>
        <dbReference type="Proteomes" id="UP000005139"/>
    </source>
</evidence>
<keyword evidence="3" id="KW-1185">Reference proteome</keyword>